<dbReference type="CDD" id="cd00130">
    <property type="entry name" value="PAS"/>
    <property type="match status" value="1"/>
</dbReference>
<feature type="transmembrane region" description="Helical" evidence="5">
    <location>
        <begin position="156"/>
        <end position="174"/>
    </location>
</feature>
<dbReference type="Pfam" id="PF18947">
    <property type="entry name" value="HAMP_2"/>
    <property type="match status" value="1"/>
</dbReference>
<feature type="coiled-coil region" evidence="4">
    <location>
        <begin position="727"/>
        <end position="764"/>
    </location>
</feature>
<evidence type="ECO:0000256" key="2">
    <source>
        <dbReference type="ARBA" id="ARBA00029447"/>
    </source>
</evidence>
<dbReference type="PROSITE" id="PS50111">
    <property type="entry name" value="CHEMOTAXIS_TRANSDUC_2"/>
    <property type="match status" value="1"/>
</dbReference>
<gene>
    <name evidence="9" type="ORF">NR989_10690</name>
</gene>
<evidence type="ECO:0000313" key="9">
    <source>
        <dbReference type="EMBL" id="WEJ62467.1"/>
    </source>
</evidence>
<dbReference type="Gene3D" id="6.10.340.10">
    <property type="match status" value="1"/>
</dbReference>
<dbReference type="InterPro" id="IPR000014">
    <property type="entry name" value="PAS"/>
</dbReference>
<keyword evidence="5" id="KW-0812">Transmembrane</keyword>
<evidence type="ECO:0000256" key="5">
    <source>
        <dbReference type="SAM" id="Phobius"/>
    </source>
</evidence>
<dbReference type="SMART" id="SM00304">
    <property type="entry name" value="HAMP"/>
    <property type="match status" value="4"/>
</dbReference>
<comment type="similarity">
    <text evidence="2">Belongs to the methyl-accepting chemotaxis (MCP) protein family.</text>
</comment>
<dbReference type="SUPFAM" id="SSF55785">
    <property type="entry name" value="PYP-like sensor domain (PAS domain)"/>
    <property type="match status" value="1"/>
</dbReference>
<dbReference type="NCBIfam" id="TIGR00229">
    <property type="entry name" value="sensory_box"/>
    <property type="match status" value="1"/>
</dbReference>
<feature type="domain" description="PAS" evidence="7">
    <location>
        <begin position="1"/>
        <end position="38"/>
    </location>
</feature>
<dbReference type="PANTHER" id="PTHR43531">
    <property type="entry name" value="PROTEIN ICFG"/>
    <property type="match status" value="1"/>
</dbReference>
<dbReference type="Pfam" id="PF00672">
    <property type="entry name" value="HAMP"/>
    <property type="match status" value="1"/>
</dbReference>
<feature type="domain" description="HAMP" evidence="8">
    <location>
        <begin position="666"/>
        <end position="710"/>
    </location>
</feature>
<dbReference type="Pfam" id="PF13426">
    <property type="entry name" value="PAS_9"/>
    <property type="match status" value="1"/>
</dbReference>
<dbReference type="CDD" id="cd11386">
    <property type="entry name" value="MCP_signal"/>
    <property type="match status" value="1"/>
</dbReference>
<dbReference type="CDD" id="cd06225">
    <property type="entry name" value="HAMP"/>
    <property type="match status" value="1"/>
</dbReference>
<dbReference type="InterPro" id="IPR035965">
    <property type="entry name" value="PAS-like_dom_sf"/>
</dbReference>
<dbReference type="Gene3D" id="1.10.287.950">
    <property type="entry name" value="Methyl-accepting chemotaxis protein"/>
    <property type="match status" value="1"/>
</dbReference>
<feature type="domain" description="Methyl-accepting transducer" evidence="6">
    <location>
        <begin position="715"/>
        <end position="944"/>
    </location>
</feature>
<feature type="domain" description="HAMP" evidence="8">
    <location>
        <begin position="531"/>
        <end position="575"/>
    </location>
</feature>
<feature type="domain" description="HAMP" evidence="8">
    <location>
        <begin position="613"/>
        <end position="665"/>
    </location>
</feature>
<evidence type="ECO:0000259" key="7">
    <source>
        <dbReference type="PROSITE" id="PS50112"/>
    </source>
</evidence>
<dbReference type="InterPro" id="IPR051310">
    <property type="entry name" value="MCP_chemotaxis"/>
</dbReference>
<accession>A0ABY8CCF3</accession>
<dbReference type="PANTHER" id="PTHR43531:SF11">
    <property type="entry name" value="METHYL-ACCEPTING CHEMOTAXIS PROTEIN 3"/>
    <property type="match status" value="1"/>
</dbReference>
<dbReference type="PROSITE" id="PS50885">
    <property type="entry name" value="HAMP"/>
    <property type="match status" value="3"/>
</dbReference>
<dbReference type="InterPro" id="IPR004089">
    <property type="entry name" value="MCPsignal_dom"/>
</dbReference>
<protein>
    <submittedName>
        <fullName evidence="9">Methyl-accepting chemotaxis protein</fullName>
    </submittedName>
</protein>
<feature type="transmembrane region" description="Helical" evidence="5">
    <location>
        <begin position="456"/>
        <end position="480"/>
    </location>
</feature>
<dbReference type="Proteomes" id="UP001222275">
    <property type="component" value="Chromosome"/>
</dbReference>
<dbReference type="EMBL" id="CP102381">
    <property type="protein sequence ID" value="WEJ62467.1"/>
    <property type="molecule type" value="Genomic_DNA"/>
</dbReference>
<organism evidence="9 10">
    <name type="scientific">Thiomicrorhabdus lithotrophica</name>
    <dbReference type="NCBI Taxonomy" id="2949997"/>
    <lineage>
        <taxon>Bacteria</taxon>
        <taxon>Pseudomonadati</taxon>
        <taxon>Pseudomonadota</taxon>
        <taxon>Gammaproteobacteria</taxon>
        <taxon>Thiotrichales</taxon>
        <taxon>Piscirickettsiaceae</taxon>
        <taxon>Thiomicrorhabdus</taxon>
    </lineage>
</organism>
<keyword evidence="4" id="KW-0175">Coiled coil</keyword>
<evidence type="ECO:0000259" key="8">
    <source>
        <dbReference type="PROSITE" id="PS50885"/>
    </source>
</evidence>
<dbReference type="RefSeq" id="WP_275594725.1">
    <property type="nucleotide sequence ID" value="NZ_CP102381.1"/>
</dbReference>
<keyword evidence="5" id="KW-1133">Transmembrane helix</keyword>
<dbReference type="InterPro" id="IPR003660">
    <property type="entry name" value="HAMP_dom"/>
</dbReference>
<dbReference type="Gene3D" id="3.30.450.20">
    <property type="entry name" value="PAS domain"/>
    <property type="match status" value="1"/>
</dbReference>
<keyword evidence="5" id="KW-0472">Membrane</keyword>
<dbReference type="Pfam" id="PF00015">
    <property type="entry name" value="MCPsignal"/>
    <property type="match status" value="1"/>
</dbReference>
<keyword evidence="1" id="KW-0145">Chemotaxis</keyword>
<evidence type="ECO:0000313" key="10">
    <source>
        <dbReference type="Proteomes" id="UP001222275"/>
    </source>
</evidence>
<evidence type="ECO:0000256" key="3">
    <source>
        <dbReference type="PROSITE-ProRule" id="PRU00284"/>
    </source>
</evidence>
<keyword evidence="10" id="KW-1185">Reference proteome</keyword>
<evidence type="ECO:0000256" key="1">
    <source>
        <dbReference type="ARBA" id="ARBA00022500"/>
    </source>
</evidence>
<dbReference type="SMART" id="SM00283">
    <property type="entry name" value="MA"/>
    <property type="match status" value="1"/>
</dbReference>
<evidence type="ECO:0000256" key="4">
    <source>
        <dbReference type="SAM" id="Coils"/>
    </source>
</evidence>
<proteinExistence type="inferred from homology"/>
<dbReference type="PROSITE" id="PS50112">
    <property type="entry name" value="PAS"/>
    <property type="match status" value="1"/>
</dbReference>
<name>A0ABY8CCF3_9GAMM</name>
<sequence length="964" mass="107100">MNQNIRLIARVDAKGIIQYVNNEYLEWLGYQSDELTGQPTKVLRAANAVEEVQKTIQEECKQNRPVNFPVCEKKSNGETYWADMRIQPTFEDGQYTGYTSVKRLITSPEKIQRAEELYQKIADGKLVFFSGEWVSKKKHKLSALFGLHRASLNQKIVAVMASVTVLILGIAFTYEELEKKKIEASAAVNYSQNFAGTLEGLMIKKSELGITNAIGITNDAEIQIAAANNDQQRLHNVLQNIGVKYRAMTGFKNIKLHFTDENQQSYYKSWKPLEKQELSDLSSRGYLKKLAAEQKPMTVYAVSSAGFNIKATIPLIIDGKYEGGVELIQGMGSIRRDFAKNNQSYLLAVSKEYILAGDKFRKTNAKNVPVSGDGNWVVGHNKQFSMKVSGQQIEALRKVNLEQLFSQGSLTTDTHFHYAQAIYDNSKNLIGYHIISEEISRYKALLDEQFSVAENAFIQLALALIIMLILVLSLLWIMVIKPIRQTQNTMEQSVNNSDLFSRVHSYGNDEIAQMAKAYNRQSMLAQVVNAEVSSAMEEILDGRLDYEITFPFQSDYGILKNRINETSQSLRTTFEVIEEVMQDLQNGEFNNQHQNNLKGAYAKVVEDCLASMNRLSSVFGEINNVMNYAARGKLDERIQDFASGDIRQLQETLNQTLEHIETGFSDIVKASQRIAQGDLTQPITHEYEFTMDEAKHAINESINSLTTTLSQVTEIANQVRSDVSSVAEGAQNLNQRTQEQAAALEETSAAMEETNSQIQNNLNNTKMASEIAQSQNGILLDANGVMEDTKTSMNNIQTASNKIREITGLIDSIAFQTNLLALNAAVEAARAGEHGRGFAVVAGEVRNLAGKSADAAKEISTLIEQTSNAINIGVDQVGKVGSSLDHITNETQKMLTIVNEVSTASVEQSQGIDEINKAITSLDSTTQQNAALVEETTATAETLLDSSEQLQNSVSSFQLQRKLN</sequence>
<reference evidence="9 10" key="1">
    <citation type="submission" date="2022-06" db="EMBL/GenBank/DDBJ databases">
        <title>Thiomicrohabdus sp. nov, an obligately chemolithoautotrophic, sulfur-oxidizing bacterium isolated from beach of Guanyin Mountain. Amoy.</title>
        <authorList>
            <person name="Zhu H."/>
        </authorList>
    </citation>
    <scope>NUCLEOTIDE SEQUENCE [LARGE SCALE GENOMIC DNA]</scope>
    <source>
        <strain evidence="9 10">XGS-01</strain>
    </source>
</reference>
<dbReference type="Gene3D" id="1.20.120.1530">
    <property type="match status" value="1"/>
</dbReference>
<evidence type="ECO:0000259" key="6">
    <source>
        <dbReference type="PROSITE" id="PS50111"/>
    </source>
</evidence>
<keyword evidence="3" id="KW-0807">Transducer</keyword>
<dbReference type="SUPFAM" id="SSF58104">
    <property type="entry name" value="Methyl-accepting chemotaxis protein (MCP) signaling domain"/>
    <property type="match status" value="1"/>
</dbReference>